<reference evidence="1 2" key="2">
    <citation type="submission" date="2018-03" db="EMBL/GenBank/DDBJ databases">
        <title>The ancient ancestry and fast evolution of plastids.</title>
        <authorList>
            <person name="Moore K.R."/>
            <person name="Magnabosco C."/>
            <person name="Momper L."/>
            <person name="Gold D.A."/>
            <person name="Bosak T."/>
            <person name="Fournier G.P."/>
        </authorList>
    </citation>
    <scope>NUCLEOTIDE SEQUENCE [LARGE SCALE GENOMIC DNA]</scope>
    <source>
        <strain evidence="1 2">CCAP 1448/3</strain>
    </source>
</reference>
<evidence type="ECO:0008006" key="3">
    <source>
        <dbReference type="Google" id="ProtNLM"/>
    </source>
</evidence>
<gene>
    <name evidence="1" type="ORF">C7B64_11300</name>
</gene>
<sequence length="225" mass="25317">MIYIINSNFKIYCGFEVTTQHIESALYQTNEFLETIPSTVYKNIDYKTTSSIVGSMFCQSIANSTGAIVNPIEKGHPDVIPKAGEQASEEVLRNYPMGLEIKCTVGNITKGANLRAGQPRINSLEGITWQAHHREVKKLFGLVWDFVKSEHDFNHPKITATFYADNLVTDDWGEISGTEGRNTKVTGMKSSGKQKMGRGWVAVINESYYKDIYQKIMRFSIDDKA</sequence>
<protein>
    <recommendedName>
        <fullName evidence="3">Restriction endonuclease</fullName>
    </recommendedName>
</protein>
<proteinExistence type="predicted"/>
<dbReference type="EMBL" id="PVWJ01000048">
    <property type="protein sequence ID" value="PSB02805.1"/>
    <property type="molecule type" value="Genomic_DNA"/>
</dbReference>
<accession>A0A2T1C3F4</accession>
<evidence type="ECO:0000313" key="2">
    <source>
        <dbReference type="Proteomes" id="UP000238762"/>
    </source>
</evidence>
<comment type="caution">
    <text evidence="1">The sequence shown here is derived from an EMBL/GenBank/DDBJ whole genome shotgun (WGS) entry which is preliminary data.</text>
</comment>
<dbReference type="OrthoDB" id="581551at2"/>
<dbReference type="Proteomes" id="UP000238762">
    <property type="component" value="Unassembled WGS sequence"/>
</dbReference>
<reference evidence="1 2" key="1">
    <citation type="submission" date="2018-02" db="EMBL/GenBank/DDBJ databases">
        <authorList>
            <person name="Cohen D.B."/>
            <person name="Kent A.D."/>
        </authorList>
    </citation>
    <scope>NUCLEOTIDE SEQUENCE [LARGE SCALE GENOMIC DNA]</scope>
    <source>
        <strain evidence="1 2">CCAP 1448/3</strain>
    </source>
</reference>
<dbReference type="AlphaFoldDB" id="A0A2T1C3F4"/>
<name>A0A2T1C3F4_9CYAN</name>
<keyword evidence="2" id="KW-1185">Reference proteome</keyword>
<organism evidence="1 2">
    <name type="scientific">Merismopedia glauca CCAP 1448/3</name>
    <dbReference type="NCBI Taxonomy" id="1296344"/>
    <lineage>
        <taxon>Bacteria</taxon>
        <taxon>Bacillati</taxon>
        <taxon>Cyanobacteriota</taxon>
        <taxon>Cyanophyceae</taxon>
        <taxon>Synechococcales</taxon>
        <taxon>Merismopediaceae</taxon>
        <taxon>Merismopedia</taxon>
    </lineage>
</organism>
<evidence type="ECO:0000313" key="1">
    <source>
        <dbReference type="EMBL" id="PSB02805.1"/>
    </source>
</evidence>